<protein>
    <submittedName>
        <fullName evidence="1">Uncharacterized protein</fullName>
    </submittedName>
</protein>
<sequence length="411" mass="44901">MSVDLLWYGERGIVNAIAAALEASGVNGVEHLLRAVVWGNGSQPAWIGEIASVLLIVEIGCYDFGNPDLIIVCTTTSGSKYAVFVEAKVARYLSCTASNEKGMSRKKFNSSINGQLSLKFRLTQAISIWDGGARLAEPLPILQSYARPPQAGGLGDKSSRPRRLEKREVLSIFRSAGFANLPSSNCHIVALTWDREPFFSAGDFAQSEFRPLFLSKDGTEQWEQVKSQIGWLGYGSIAESAALLDVLGAPYQQAVSTMFRQVVPPAVSDAVDPAWPAVTSYNINDTSRPETVELLRKMEDLARHSFGKGSVRSEEGSTSVSPIDTVLIKLVPQNARSEEEEVILIGASTSLGCDEWNGRKFDGPKRFGRGRNQQPFVFLELPVSEESLEAVDAIFAEIAEHLGLERIQESE</sequence>
<comment type="caution">
    <text evidence="1">The sequence shown here is derived from an EMBL/GenBank/DDBJ whole genome shotgun (WGS) entry which is preliminary data.</text>
</comment>
<dbReference type="RefSeq" id="WP_250929722.1">
    <property type="nucleotide sequence ID" value="NZ_JAMQBK010000039.1"/>
</dbReference>
<dbReference type="Proteomes" id="UP001202961">
    <property type="component" value="Unassembled WGS sequence"/>
</dbReference>
<organism evidence="1 2">
    <name type="scientific">Aporhodopirellula aestuarii</name>
    <dbReference type="NCBI Taxonomy" id="2950107"/>
    <lineage>
        <taxon>Bacteria</taxon>
        <taxon>Pseudomonadati</taxon>
        <taxon>Planctomycetota</taxon>
        <taxon>Planctomycetia</taxon>
        <taxon>Pirellulales</taxon>
        <taxon>Pirellulaceae</taxon>
        <taxon>Aporhodopirellula</taxon>
    </lineage>
</organism>
<evidence type="ECO:0000313" key="1">
    <source>
        <dbReference type="EMBL" id="MCM2372097.1"/>
    </source>
</evidence>
<gene>
    <name evidence="1" type="ORF">NB063_15940</name>
</gene>
<reference evidence="1 2" key="1">
    <citation type="journal article" date="2022" name="Syst. Appl. Microbiol.">
        <title>Rhodopirellula aestuarii sp. nov., a novel member of the genus Rhodopirellula isolated from brackish sediments collected in the Tagus River estuary, Portugal.</title>
        <authorList>
            <person name="Vitorino I.R."/>
            <person name="Klimek D."/>
            <person name="Calusinska M."/>
            <person name="Lobo-da-Cunha A."/>
            <person name="Vasconcelos V."/>
            <person name="Lage O.M."/>
        </authorList>
    </citation>
    <scope>NUCLEOTIDE SEQUENCE [LARGE SCALE GENOMIC DNA]</scope>
    <source>
        <strain evidence="1 2">ICT_H3.1</strain>
    </source>
</reference>
<dbReference type="EMBL" id="JAMQBK010000039">
    <property type="protein sequence ID" value="MCM2372097.1"/>
    <property type="molecule type" value="Genomic_DNA"/>
</dbReference>
<keyword evidence="2" id="KW-1185">Reference proteome</keyword>
<accession>A0ABT0U580</accession>
<name>A0ABT0U580_9BACT</name>
<proteinExistence type="predicted"/>
<evidence type="ECO:0000313" key="2">
    <source>
        <dbReference type="Proteomes" id="UP001202961"/>
    </source>
</evidence>